<dbReference type="Gene3D" id="3.20.20.380">
    <property type="entry name" value="Copper homeostasis (CutC) domain"/>
    <property type="match status" value="1"/>
</dbReference>
<evidence type="ECO:0000256" key="2">
    <source>
        <dbReference type="ARBA" id="ARBA00019014"/>
    </source>
</evidence>
<dbReference type="GO" id="GO:0005507">
    <property type="term" value="F:copper ion binding"/>
    <property type="evidence" value="ECO:0007669"/>
    <property type="project" value="TreeGrafter"/>
</dbReference>
<dbReference type="PANTHER" id="PTHR12598">
    <property type="entry name" value="COPPER HOMEOSTASIS PROTEIN CUTC"/>
    <property type="match status" value="1"/>
</dbReference>
<dbReference type="PANTHER" id="PTHR12598:SF0">
    <property type="entry name" value="COPPER HOMEOSTASIS PROTEIN CUTC HOMOLOG"/>
    <property type="match status" value="1"/>
</dbReference>
<dbReference type="InterPro" id="IPR036822">
    <property type="entry name" value="CutC-like_dom_sf"/>
</dbReference>
<dbReference type="Pfam" id="PF03932">
    <property type="entry name" value="CutC"/>
    <property type="match status" value="1"/>
</dbReference>
<evidence type="ECO:0000313" key="4">
    <source>
        <dbReference type="Proteomes" id="UP000255163"/>
    </source>
</evidence>
<protein>
    <recommendedName>
        <fullName evidence="2">Copper homeostasis protein cutC homolog</fullName>
    </recommendedName>
</protein>
<proteinExistence type="inferred from homology"/>
<gene>
    <name evidence="3" type="primary">cutC_2</name>
    <name evidence="3" type="ORF">NCTC12123_02741</name>
</gene>
<organism evidence="3 4">
    <name type="scientific">Enterobacter asburiae</name>
    <dbReference type="NCBI Taxonomy" id="61645"/>
    <lineage>
        <taxon>Bacteria</taxon>
        <taxon>Pseudomonadati</taxon>
        <taxon>Pseudomonadota</taxon>
        <taxon>Gammaproteobacteria</taxon>
        <taxon>Enterobacterales</taxon>
        <taxon>Enterobacteriaceae</taxon>
        <taxon>Enterobacter</taxon>
        <taxon>Enterobacter cloacae complex</taxon>
    </lineage>
</organism>
<dbReference type="STRING" id="640513.Entas_2578"/>
<evidence type="ECO:0000313" key="3">
    <source>
        <dbReference type="EMBL" id="STD21438.1"/>
    </source>
</evidence>
<dbReference type="InterPro" id="IPR005627">
    <property type="entry name" value="CutC-like"/>
</dbReference>
<name>A0A376FD85_ENTAS</name>
<accession>A0A376FD85</accession>
<dbReference type="AlphaFoldDB" id="A0A376FD85"/>
<evidence type="ECO:0000256" key="1">
    <source>
        <dbReference type="ARBA" id="ARBA00007768"/>
    </source>
</evidence>
<dbReference type="EMBL" id="UFYI01000007">
    <property type="protein sequence ID" value="STD21438.1"/>
    <property type="molecule type" value="Genomic_DNA"/>
</dbReference>
<comment type="similarity">
    <text evidence="1">Belongs to the CutC family.</text>
</comment>
<sequence>MTAQKHGADRIELCAAPKEGGLTPSYGVLKSARQAVTIPVHPIIRPRGR</sequence>
<dbReference type="SUPFAM" id="SSF110395">
    <property type="entry name" value="CutC-like"/>
    <property type="match status" value="1"/>
</dbReference>
<reference evidence="3 4" key="1">
    <citation type="submission" date="2018-06" db="EMBL/GenBank/DDBJ databases">
        <authorList>
            <consortium name="Pathogen Informatics"/>
            <person name="Doyle S."/>
        </authorList>
    </citation>
    <scope>NUCLEOTIDE SEQUENCE [LARGE SCALE GENOMIC DNA]</scope>
    <source>
        <strain evidence="3 4">NCTC12123</strain>
    </source>
</reference>
<dbReference type="Proteomes" id="UP000255163">
    <property type="component" value="Unassembled WGS sequence"/>
</dbReference>